<evidence type="ECO:0000313" key="4">
    <source>
        <dbReference type="Proteomes" id="UP001621964"/>
    </source>
</evidence>
<evidence type="ECO:0000256" key="2">
    <source>
        <dbReference type="SAM" id="SignalP"/>
    </source>
</evidence>
<dbReference type="RefSeq" id="WP_377081854.1">
    <property type="nucleotide sequence ID" value="NZ_JBJGEB010000003.1"/>
</dbReference>
<sequence>MKNHHKMKLIAASVALMTSFSAVAGLGGLNVQSNLGEPFSGSITVTGDEAKALLNGGKATVSNGNLRTSVRKSGDKAIISIRSSQPIQDPVLIFQVGAGSQSREYTAIIDPADYASKPDGSSRARINNNNQTTKVEPASAPKSQNVDREAARERISRIVNSEEAEYQEPVQATKPKITGRQTQIANEKEYSNISYGKRHLVLNGETLLGISARIRPQGMSVAETMRALVNANPTVFIENNADRMLAGKVLNIPARDEMKRLAAQPPAVKVPAENAAQALDQAQQNAQKPQQVEQPTVVAPSGAKPASDAQAKDKNIQETVPETVKPIENEVRAASEAVVSPASDVGAGAASAAERLPKQTVEQQEQVRPSEKNIPSEEGGLWRWLLIGGASLVVLLLLAKLLAGRKTGEQKIVVPVAKQHSDEDEEDEEGFSFSNVNSSLEEQKFAAETKSTEEAEEIESPKTKPEVHVGFDEKGTSKEPSTEEGLAIEDDFDDDIFFTQATEENVADKDDVKVDWNSVEAVQSGIVSSAVTTDEETEKRRNADWDTIESTESVYEPDTEPSFLSSNQSSVIKQESHSSVTDSVKEEVEVKEDEVLDFFAVDEAEENKEEHLPLSQEIHQEREKDLDNINEDKESASSEPLDFEIPSPEEDKESNKAIEEPSLETEEITFEEKHDSDSSEVFAVRQDRGLSFQDSTDFDEQPLQIDETDGNVDWEDIAVEDVDGASNENSSFISESVGMTAPFEAKYELAKMYVEIGDPAAARETLQELLEESQGAILDKAKEMLKELDS</sequence>
<feature type="region of interest" description="Disordered" evidence="1">
    <location>
        <begin position="417"/>
        <end position="488"/>
    </location>
</feature>
<feature type="compositionally biased region" description="Low complexity" evidence="1">
    <location>
        <begin position="337"/>
        <end position="353"/>
    </location>
</feature>
<dbReference type="Gene3D" id="1.20.58.2200">
    <property type="match status" value="1"/>
</dbReference>
<name>A0ABW8Q217_9NEIS</name>
<organism evidence="3 4">
    <name type="scientific">Neisseria oralis</name>
    <dbReference type="NCBI Taxonomy" id="1107316"/>
    <lineage>
        <taxon>Bacteria</taxon>
        <taxon>Pseudomonadati</taxon>
        <taxon>Pseudomonadota</taxon>
        <taxon>Betaproteobacteria</taxon>
        <taxon>Neisseriales</taxon>
        <taxon>Neisseriaceae</taxon>
        <taxon>Neisseria</taxon>
    </lineage>
</organism>
<dbReference type="InterPro" id="IPR020011">
    <property type="entry name" value="FimV_C"/>
</dbReference>
<feature type="signal peptide" evidence="2">
    <location>
        <begin position="1"/>
        <end position="24"/>
    </location>
</feature>
<gene>
    <name evidence="3" type="ORF">ACI43T_03650</name>
</gene>
<feature type="compositionally biased region" description="Polar residues" evidence="1">
    <location>
        <begin position="562"/>
        <end position="573"/>
    </location>
</feature>
<feature type="region of interest" description="Disordered" evidence="1">
    <location>
        <begin position="604"/>
        <end position="680"/>
    </location>
</feature>
<dbReference type="EMBL" id="JBJGEB010000003">
    <property type="protein sequence ID" value="MFK7641593.1"/>
    <property type="molecule type" value="Genomic_DNA"/>
</dbReference>
<feature type="compositionally biased region" description="Polar residues" evidence="1">
    <location>
        <begin position="124"/>
        <end position="134"/>
    </location>
</feature>
<feature type="chain" id="PRO_5045420681" evidence="2">
    <location>
        <begin position="25"/>
        <end position="790"/>
    </location>
</feature>
<dbReference type="Proteomes" id="UP001621964">
    <property type="component" value="Unassembled WGS sequence"/>
</dbReference>
<accession>A0ABW8Q217</accession>
<keyword evidence="2" id="KW-0732">Signal</keyword>
<feature type="compositionally biased region" description="Basic and acidic residues" evidence="1">
    <location>
        <begin position="608"/>
        <end position="636"/>
    </location>
</feature>
<dbReference type="InterPro" id="IPR020012">
    <property type="entry name" value="LysM_FimV"/>
</dbReference>
<feature type="region of interest" description="Disordered" evidence="1">
    <location>
        <begin position="280"/>
        <end position="375"/>
    </location>
</feature>
<evidence type="ECO:0000256" key="1">
    <source>
        <dbReference type="SAM" id="MobiDB-lite"/>
    </source>
</evidence>
<keyword evidence="4" id="KW-1185">Reference proteome</keyword>
<evidence type="ECO:0000313" key="3">
    <source>
        <dbReference type="EMBL" id="MFK7641593.1"/>
    </source>
</evidence>
<feature type="compositionally biased region" description="Low complexity" evidence="1">
    <location>
        <begin position="280"/>
        <end position="295"/>
    </location>
</feature>
<feature type="region of interest" description="Disordered" evidence="1">
    <location>
        <begin position="528"/>
        <end position="587"/>
    </location>
</feature>
<reference evidence="3 4" key="1">
    <citation type="submission" date="2024-11" db="EMBL/GenBank/DDBJ databases">
        <authorList>
            <person name="Mikucki A.G."/>
            <person name="Kahler C.M."/>
        </authorList>
    </citation>
    <scope>NUCLEOTIDE SEQUENCE [LARGE SCALE GENOMIC DNA]</scope>
    <source>
        <strain evidence="3 4">EXNM717</strain>
    </source>
</reference>
<proteinExistence type="predicted"/>
<protein>
    <submittedName>
        <fullName evidence="3">FimV/HubP family polar landmark protein</fullName>
    </submittedName>
</protein>
<comment type="caution">
    <text evidence="3">The sequence shown here is derived from an EMBL/GenBank/DDBJ whole genome shotgun (WGS) entry which is preliminary data.</text>
</comment>
<feature type="compositionally biased region" description="Basic and acidic residues" evidence="1">
    <location>
        <begin position="145"/>
        <end position="156"/>
    </location>
</feature>
<feature type="compositionally biased region" description="Basic and acidic residues" evidence="1">
    <location>
        <begin position="441"/>
        <end position="481"/>
    </location>
</feature>
<dbReference type="NCBIfam" id="TIGR03505">
    <property type="entry name" value="FimV_core"/>
    <property type="match status" value="1"/>
</dbReference>
<dbReference type="NCBIfam" id="TIGR03504">
    <property type="entry name" value="FimV_Cterm"/>
    <property type="match status" value="1"/>
</dbReference>
<dbReference type="InterPro" id="IPR038440">
    <property type="entry name" value="FimV_C_sf"/>
</dbReference>
<feature type="region of interest" description="Disordered" evidence="1">
    <location>
        <begin position="112"/>
        <end position="179"/>
    </location>
</feature>